<proteinExistence type="predicted"/>
<evidence type="ECO:0008006" key="6">
    <source>
        <dbReference type="Google" id="ProtNLM"/>
    </source>
</evidence>
<dbReference type="AlphaFoldDB" id="A0A2A5B995"/>
<dbReference type="InterPro" id="IPR001604">
    <property type="entry name" value="Endo_G_ENPP1-like_dom"/>
</dbReference>
<feature type="signal peptide" evidence="1">
    <location>
        <begin position="1"/>
        <end position="26"/>
    </location>
</feature>
<dbReference type="SMART" id="SM00477">
    <property type="entry name" value="NUC"/>
    <property type="match status" value="1"/>
</dbReference>
<gene>
    <name evidence="4" type="ORF">COA96_01900</name>
</gene>
<dbReference type="Proteomes" id="UP000218327">
    <property type="component" value="Unassembled WGS sequence"/>
</dbReference>
<dbReference type="Gene3D" id="3.40.570.10">
    <property type="entry name" value="Extracellular Endonuclease, subunit A"/>
    <property type="match status" value="1"/>
</dbReference>
<dbReference type="Pfam" id="PF01223">
    <property type="entry name" value="Endonuclease_NS"/>
    <property type="match status" value="1"/>
</dbReference>
<evidence type="ECO:0000259" key="2">
    <source>
        <dbReference type="SMART" id="SM00477"/>
    </source>
</evidence>
<dbReference type="SMART" id="SM00892">
    <property type="entry name" value="Endonuclease_NS"/>
    <property type="match status" value="1"/>
</dbReference>
<dbReference type="InterPro" id="IPR044929">
    <property type="entry name" value="DNA/RNA_non-sp_Endonuclease_sf"/>
</dbReference>
<feature type="chain" id="PRO_5013286237" description="Endonuclease" evidence="1">
    <location>
        <begin position="27"/>
        <end position="282"/>
    </location>
</feature>
<dbReference type="GO" id="GO:0003676">
    <property type="term" value="F:nucleic acid binding"/>
    <property type="evidence" value="ECO:0007669"/>
    <property type="project" value="InterPro"/>
</dbReference>
<evidence type="ECO:0000256" key="1">
    <source>
        <dbReference type="SAM" id="SignalP"/>
    </source>
</evidence>
<name>A0A2A5B995_9GAMM</name>
<protein>
    <recommendedName>
        <fullName evidence="6">Endonuclease</fullName>
    </recommendedName>
</protein>
<sequence length="282" mass="30684">MRSIVKSFIQWASSLALFLAITAVNAQTIHVSHCMAGCPESNSSSGASGNEIVVRHLFAASINGENGLADWVAYRVLADTVGVASLLPRFWYEDNLLTSLANVDQIIDGASQIFQPDLTGRADRSYRINEIIISTEDQGRLAPMSSFAGTPYWSELNYISNLAALPNDLRVGSWARLDQAVNELAAREGEIFVVSGPLYRIQNVLNTRPDNMTDKPSAFFKVIATESNLAAFIFPYGIAQHANYCDQLNSLESIEQESGLTVFPEKQAVGDASLQASLGCKN</sequence>
<evidence type="ECO:0000313" key="4">
    <source>
        <dbReference type="EMBL" id="PCJ27940.1"/>
    </source>
</evidence>
<feature type="domain" description="DNA/RNA non-specific endonuclease/pyrophosphatase/phosphodiesterase" evidence="3">
    <location>
        <begin position="54"/>
        <end position="269"/>
    </location>
</feature>
<accession>A0A2A5B995</accession>
<dbReference type="GO" id="GO:0016787">
    <property type="term" value="F:hydrolase activity"/>
    <property type="evidence" value="ECO:0007669"/>
    <property type="project" value="InterPro"/>
</dbReference>
<dbReference type="SUPFAM" id="SSF54060">
    <property type="entry name" value="His-Me finger endonucleases"/>
    <property type="match status" value="1"/>
</dbReference>
<evidence type="ECO:0000313" key="5">
    <source>
        <dbReference type="Proteomes" id="UP000218327"/>
    </source>
</evidence>
<feature type="domain" description="ENPP1-3/EXOG-like endonuclease/phosphodiesterase" evidence="2">
    <location>
        <begin position="55"/>
        <end position="269"/>
    </location>
</feature>
<dbReference type="EMBL" id="NVVJ01000004">
    <property type="protein sequence ID" value="PCJ27940.1"/>
    <property type="molecule type" value="Genomic_DNA"/>
</dbReference>
<evidence type="ECO:0000259" key="3">
    <source>
        <dbReference type="SMART" id="SM00892"/>
    </source>
</evidence>
<comment type="caution">
    <text evidence="4">The sequence shown here is derived from an EMBL/GenBank/DDBJ whole genome shotgun (WGS) entry which is preliminary data.</text>
</comment>
<organism evidence="4 5">
    <name type="scientific">SAR86 cluster bacterium</name>
    <dbReference type="NCBI Taxonomy" id="2030880"/>
    <lineage>
        <taxon>Bacteria</taxon>
        <taxon>Pseudomonadati</taxon>
        <taxon>Pseudomonadota</taxon>
        <taxon>Gammaproteobacteria</taxon>
        <taxon>SAR86 cluster</taxon>
    </lineage>
</organism>
<keyword evidence="1" id="KW-0732">Signal</keyword>
<dbReference type="InterPro" id="IPR020821">
    <property type="entry name" value="ENPP1-3/EXOG-like_nuc-like"/>
</dbReference>
<dbReference type="GO" id="GO:0046872">
    <property type="term" value="F:metal ion binding"/>
    <property type="evidence" value="ECO:0007669"/>
    <property type="project" value="InterPro"/>
</dbReference>
<dbReference type="InterPro" id="IPR044925">
    <property type="entry name" value="His-Me_finger_sf"/>
</dbReference>
<reference evidence="5" key="1">
    <citation type="submission" date="2017-08" db="EMBL/GenBank/DDBJ databases">
        <title>A dynamic microbial community with high functional redundancy inhabits the cold, oxic subseafloor aquifer.</title>
        <authorList>
            <person name="Tully B.J."/>
            <person name="Wheat C.G."/>
            <person name="Glazer B.T."/>
            <person name="Huber J.A."/>
        </authorList>
    </citation>
    <scope>NUCLEOTIDE SEQUENCE [LARGE SCALE GENOMIC DNA]</scope>
</reference>